<dbReference type="GO" id="GO:0005654">
    <property type="term" value="C:nucleoplasm"/>
    <property type="evidence" value="ECO:0007669"/>
    <property type="project" value="UniProtKB-ARBA"/>
</dbReference>
<proteinExistence type="predicted"/>
<sequence length="544" mass="59863">MWRLLVAQRLVHSSAYTGSGIEEGKKEKRRKDLSGKLGKEMNDRREDRTHFSESISELVATAKQLSTRPELNPMFKLRLYPESLERTALLAQVEFEAKYAIECADTAYAEERERVEEEWKRGRERVRERLLEGIEERRRRAREEKDGEGTAGDVALDSHSRPPITRKLRNKLGTSPPPTPLGNSGIAASSGPNIISSLPITTGPFLNPHSLSVDEIPSPFPLPLTATTNPNNGTSHNNGPGGGPTNGRRRPKGGGQHQHQNIGGLGKSIAMLSGGKDNEIESDLGDIRRGNKRRRATAQVPAGFKHEGTAEGQWEEIGGIKSYVSVPPDGEYAKDTVILYLADVFGPQLINAQLLADDFAKNGYKVVAPDYFNGDPAPEDAFNPGTTFDIMKWFGSHGPEQTRPPLDKVLAALKEQGITKIGATGYCFGARYVFDLAFENIIKVSVVSHPTFIKAPEDLEKYLEVSKAPLLINSCTFDERFPHESQAIADQVLGDGKFAPGYKREYFEGCTHGFAVRGDLTDPKVKAGKEGAFRSAVTWLKTKL</sequence>
<keyword evidence="3" id="KW-0805">Transcription regulation</keyword>
<comment type="caution">
    <text evidence="8">The sequence shown here is derived from an EMBL/GenBank/DDBJ whole genome shotgun (WGS) entry which is preliminary data.</text>
</comment>
<dbReference type="InterPro" id="IPR002925">
    <property type="entry name" value="Dienelactn_hydro"/>
</dbReference>
<evidence type="ECO:0000256" key="2">
    <source>
        <dbReference type="ARBA" id="ARBA00022491"/>
    </source>
</evidence>
<dbReference type="SUPFAM" id="SSF53474">
    <property type="entry name" value="alpha/beta-Hydrolases"/>
    <property type="match status" value="1"/>
</dbReference>
<dbReference type="Proteomes" id="UP001140091">
    <property type="component" value="Unassembled WGS sequence"/>
</dbReference>
<organism evidence="8 9">
    <name type="scientific">Candolleomyces eurysporus</name>
    <dbReference type="NCBI Taxonomy" id="2828524"/>
    <lineage>
        <taxon>Eukaryota</taxon>
        <taxon>Fungi</taxon>
        <taxon>Dikarya</taxon>
        <taxon>Basidiomycota</taxon>
        <taxon>Agaricomycotina</taxon>
        <taxon>Agaricomycetes</taxon>
        <taxon>Agaricomycetidae</taxon>
        <taxon>Agaricales</taxon>
        <taxon>Agaricineae</taxon>
        <taxon>Psathyrellaceae</taxon>
        <taxon>Candolleomyces</taxon>
    </lineage>
</organism>
<dbReference type="PANTHER" id="PTHR17630:SF44">
    <property type="entry name" value="PROTEIN AIM2"/>
    <property type="match status" value="1"/>
</dbReference>
<accession>A0A9W8IWM5</accession>
<dbReference type="GO" id="GO:0010468">
    <property type="term" value="P:regulation of gene expression"/>
    <property type="evidence" value="ECO:0007669"/>
    <property type="project" value="UniProtKB-ARBA"/>
</dbReference>
<keyword evidence="4" id="KW-0804">Transcription</keyword>
<dbReference type="SMART" id="SM01401">
    <property type="entry name" value="Sds3"/>
    <property type="match status" value="1"/>
</dbReference>
<dbReference type="OrthoDB" id="17560at2759"/>
<feature type="region of interest" description="Disordered" evidence="6">
    <location>
        <begin position="22"/>
        <end position="49"/>
    </location>
</feature>
<evidence type="ECO:0000313" key="9">
    <source>
        <dbReference type="Proteomes" id="UP001140091"/>
    </source>
</evidence>
<dbReference type="AlphaFoldDB" id="A0A9W8IWM5"/>
<comment type="subcellular location">
    <subcellularLocation>
        <location evidence="1">Nucleus</location>
    </subcellularLocation>
</comment>
<dbReference type="InterPro" id="IPR013907">
    <property type="entry name" value="Sds3"/>
</dbReference>
<feature type="domain" description="Dienelactone hydrolase" evidence="7">
    <location>
        <begin position="327"/>
        <end position="542"/>
    </location>
</feature>
<dbReference type="Pfam" id="PF01738">
    <property type="entry name" value="DLH"/>
    <property type="match status" value="1"/>
</dbReference>
<evidence type="ECO:0000313" key="8">
    <source>
        <dbReference type="EMBL" id="KAJ2924716.1"/>
    </source>
</evidence>
<dbReference type="Gene3D" id="3.40.50.1820">
    <property type="entry name" value="alpha/beta hydrolase"/>
    <property type="match status" value="1"/>
</dbReference>
<keyword evidence="9" id="KW-1185">Reference proteome</keyword>
<protein>
    <recommendedName>
        <fullName evidence="7">Dienelactone hydrolase domain-containing protein</fullName>
    </recommendedName>
</protein>
<dbReference type="PANTHER" id="PTHR17630">
    <property type="entry name" value="DIENELACTONE HYDROLASE"/>
    <property type="match status" value="1"/>
</dbReference>
<feature type="compositionally biased region" description="Basic and acidic residues" evidence="6">
    <location>
        <begin position="138"/>
        <end position="148"/>
    </location>
</feature>
<evidence type="ECO:0000256" key="1">
    <source>
        <dbReference type="ARBA" id="ARBA00004123"/>
    </source>
</evidence>
<feature type="region of interest" description="Disordered" evidence="6">
    <location>
        <begin position="217"/>
        <end position="301"/>
    </location>
</feature>
<reference evidence="8" key="1">
    <citation type="submission" date="2022-06" db="EMBL/GenBank/DDBJ databases">
        <title>Genome Sequence of Candolleomyces eurysporus.</title>
        <authorList>
            <person name="Buettner E."/>
        </authorList>
    </citation>
    <scope>NUCLEOTIDE SEQUENCE</scope>
    <source>
        <strain evidence="8">VTCC 930004</strain>
    </source>
</reference>
<dbReference type="GO" id="GO:0016787">
    <property type="term" value="F:hydrolase activity"/>
    <property type="evidence" value="ECO:0007669"/>
    <property type="project" value="InterPro"/>
</dbReference>
<feature type="region of interest" description="Disordered" evidence="6">
    <location>
        <begin position="138"/>
        <end position="188"/>
    </location>
</feature>
<name>A0A9W8IWM5_9AGAR</name>
<evidence type="ECO:0000256" key="6">
    <source>
        <dbReference type="SAM" id="MobiDB-lite"/>
    </source>
</evidence>
<evidence type="ECO:0000256" key="5">
    <source>
        <dbReference type="ARBA" id="ARBA00023242"/>
    </source>
</evidence>
<evidence type="ECO:0000256" key="4">
    <source>
        <dbReference type="ARBA" id="ARBA00023163"/>
    </source>
</evidence>
<gene>
    <name evidence="8" type="ORF">H1R20_g12378</name>
</gene>
<feature type="compositionally biased region" description="Low complexity" evidence="6">
    <location>
        <begin position="227"/>
        <end position="238"/>
    </location>
</feature>
<dbReference type="EMBL" id="JANBPK010001208">
    <property type="protein sequence ID" value="KAJ2924716.1"/>
    <property type="molecule type" value="Genomic_DNA"/>
</dbReference>
<dbReference type="InterPro" id="IPR029058">
    <property type="entry name" value="AB_hydrolase_fold"/>
</dbReference>
<keyword evidence="5" id="KW-0539">Nucleus</keyword>
<feature type="non-terminal residue" evidence="8">
    <location>
        <position position="544"/>
    </location>
</feature>
<evidence type="ECO:0000256" key="3">
    <source>
        <dbReference type="ARBA" id="ARBA00023015"/>
    </source>
</evidence>
<keyword evidence="2" id="KW-0678">Repressor</keyword>
<evidence type="ECO:0000259" key="7">
    <source>
        <dbReference type="Pfam" id="PF01738"/>
    </source>
</evidence>